<feature type="domain" description="Knr4/Smi1-like" evidence="1">
    <location>
        <begin position="270"/>
        <end position="448"/>
    </location>
</feature>
<organism evidence="2 3">
    <name type="scientific">Aureobasidium uvarum</name>
    <dbReference type="NCBI Taxonomy" id="2773716"/>
    <lineage>
        <taxon>Eukaryota</taxon>
        <taxon>Fungi</taxon>
        <taxon>Dikarya</taxon>
        <taxon>Ascomycota</taxon>
        <taxon>Pezizomycotina</taxon>
        <taxon>Dothideomycetes</taxon>
        <taxon>Dothideomycetidae</taxon>
        <taxon>Dothideales</taxon>
        <taxon>Saccotheciaceae</taxon>
        <taxon>Aureobasidium</taxon>
    </lineage>
</organism>
<proteinExistence type="predicted"/>
<gene>
    <name evidence="2" type="ORF">AWRI4620_LOCUS1245</name>
</gene>
<keyword evidence="3" id="KW-1185">Reference proteome</keyword>
<dbReference type="SMART" id="SM00860">
    <property type="entry name" value="SMI1_KNR4"/>
    <property type="match status" value="1"/>
</dbReference>
<evidence type="ECO:0000313" key="2">
    <source>
        <dbReference type="EMBL" id="CAD0106990.1"/>
    </source>
</evidence>
<dbReference type="EMBL" id="CAINUL010000001">
    <property type="protein sequence ID" value="CAD0106990.1"/>
    <property type="molecule type" value="Genomic_DNA"/>
</dbReference>
<protein>
    <recommendedName>
        <fullName evidence="1">Knr4/Smi1-like domain-containing protein</fullName>
    </recommendedName>
</protein>
<dbReference type="OrthoDB" id="2788868at2759"/>
<comment type="caution">
    <text evidence="2">The sequence shown here is derived from an EMBL/GenBank/DDBJ whole genome shotgun (WGS) entry which is preliminary data.</text>
</comment>
<evidence type="ECO:0000313" key="3">
    <source>
        <dbReference type="Proteomes" id="UP000745764"/>
    </source>
</evidence>
<dbReference type="InterPro" id="IPR037883">
    <property type="entry name" value="Knr4/Smi1-like_sf"/>
</dbReference>
<dbReference type="AlphaFoldDB" id="A0A9N8K9R9"/>
<evidence type="ECO:0000259" key="1">
    <source>
        <dbReference type="SMART" id="SM00860"/>
    </source>
</evidence>
<dbReference type="InterPro" id="IPR018958">
    <property type="entry name" value="Knr4/Smi1-like_dom"/>
</dbReference>
<dbReference type="Pfam" id="PF09346">
    <property type="entry name" value="SMI1_KNR4"/>
    <property type="match status" value="1"/>
</dbReference>
<accession>A0A9N8K9R9</accession>
<dbReference type="Gene3D" id="3.40.1580.10">
    <property type="entry name" value="SMI1/KNR4-like"/>
    <property type="match status" value="1"/>
</dbReference>
<name>A0A9N8K9R9_9PEZI</name>
<dbReference type="Proteomes" id="UP000745764">
    <property type="component" value="Unassembled WGS sequence"/>
</dbReference>
<reference evidence="2" key="1">
    <citation type="submission" date="2020-06" db="EMBL/GenBank/DDBJ databases">
        <authorList>
            <person name="Onetto C."/>
        </authorList>
    </citation>
    <scope>NUCLEOTIDE SEQUENCE</scope>
</reference>
<dbReference type="SUPFAM" id="SSF160631">
    <property type="entry name" value="SMI1/KNR4-like"/>
    <property type="match status" value="1"/>
</dbReference>
<sequence>MAPPPDPLVEPAYILSIPHLEAVENCILSVALRLILLGRVDAARDFIELFYSRPALQNLEFAGIRAMVPYWRRTHFPAGFPEKMKTDAYIDEYLDLKDREGLQWPHYVPQNQRTEDEAGITAIMSPENDHPSSHRTQALIVALDLAIKLAEERGVDPCADAKVHEVLVSLSERISNKWEDRCLVDSPRCVPVFMSGALAKIWGLSDQHLDSRAAKLLEASRQRYWHGPSPQGLDSISELLQSCNDDSMANSDSFLDEADQEQPTSLYKAPATEQQISHLEQRLNITFPDDFKTFLRISNGFGGIWNGYFPGPPLRSTDEIDWLDYSEYELVFDQLSSPWLENYQKDSTTDGEGLPEPPIFTNVICIASEDIDDVWLIPPQMMQQMRDHYKKVYEMLNDEGKRIIERSIDDFAGSWDEWERLDWGCVYWACGGSATLICFKSFKAWLNDQAWDAKNRE</sequence>